<name>A0A8S9QJH3_BRACR</name>
<evidence type="ECO:0000313" key="1">
    <source>
        <dbReference type="EMBL" id="KAF3541380.1"/>
    </source>
</evidence>
<proteinExistence type="predicted"/>
<protein>
    <submittedName>
        <fullName evidence="1">Uncharacterized protein</fullName>
    </submittedName>
</protein>
<reference evidence="1" key="1">
    <citation type="submission" date="2019-12" db="EMBL/GenBank/DDBJ databases">
        <title>Genome sequencing and annotation of Brassica cretica.</title>
        <authorList>
            <person name="Studholme D.J."/>
            <person name="Sarris P."/>
        </authorList>
    </citation>
    <scope>NUCLEOTIDE SEQUENCE</scope>
    <source>
        <strain evidence="1">PFS-109/04</strain>
        <tissue evidence="1">Leaf</tissue>
    </source>
</reference>
<dbReference type="EMBL" id="QGKX02001290">
    <property type="protein sequence ID" value="KAF3541380.1"/>
    <property type="molecule type" value="Genomic_DNA"/>
</dbReference>
<organism evidence="1 2">
    <name type="scientific">Brassica cretica</name>
    <name type="common">Mustard</name>
    <dbReference type="NCBI Taxonomy" id="69181"/>
    <lineage>
        <taxon>Eukaryota</taxon>
        <taxon>Viridiplantae</taxon>
        <taxon>Streptophyta</taxon>
        <taxon>Embryophyta</taxon>
        <taxon>Tracheophyta</taxon>
        <taxon>Spermatophyta</taxon>
        <taxon>Magnoliopsida</taxon>
        <taxon>eudicotyledons</taxon>
        <taxon>Gunneridae</taxon>
        <taxon>Pentapetalae</taxon>
        <taxon>rosids</taxon>
        <taxon>malvids</taxon>
        <taxon>Brassicales</taxon>
        <taxon>Brassicaceae</taxon>
        <taxon>Brassiceae</taxon>
        <taxon>Brassica</taxon>
    </lineage>
</organism>
<gene>
    <name evidence="1" type="ORF">F2Q69_00021653</name>
</gene>
<dbReference type="Proteomes" id="UP000712600">
    <property type="component" value="Unassembled WGS sequence"/>
</dbReference>
<sequence length="226" mass="24372">MLRLWRRTPTVDFSDLGPQQHICSKTVSFGVYASFRSQDLAGGGGVWVRDCLSRLGVSFRLMPGRSVNCLWCSSPRCLGEGCFFGFSQGGLVGLFVKACDEISSHLRVLVGGPRQRGPSSPSFVSSVSQLCFFGGISPTCTSQFLGKKRGRFRLFACQRSSSHPSVTAHFGTEFPRDTTATPHPVLLCLGGLVSGLSAIRIGAPQVCLLDPPPYHFLASETTIGQH</sequence>
<dbReference type="AlphaFoldDB" id="A0A8S9QJH3"/>
<comment type="caution">
    <text evidence="1">The sequence shown here is derived from an EMBL/GenBank/DDBJ whole genome shotgun (WGS) entry which is preliminary data.</text>
</comment>
<evidence type="ECO:0000313" key="2">
    <source>
        <dbReference type="Proteomes" id="UP000712600"/>
    </source>
</evidence>
<accession>A0A8S9QJH3</accession>